<evidence type="ECO:0000256" key="3">
    <source>
        <dbReference type="ARBA" id="ARBA00022857"/>
    </source>
</evidence>
<evidence type="ECO:0000313" key="7">
    <source>
        <dbReference type="EMBL" id="OPJ56490.1"/>
    </source>
</evidence>
<dbReference type="HAMAP" id="MF_00361">
    <property type="entry name" value="NAD_kinase"/>
    <property type="match status" value="1"/>
</dbReference>
<evidence type="ECO:0000256" key="4">
    <source>
        <dbReference type="ARBA" id="ARBA00023027"/>
    </source>
</evidence>
<dbReference type="STRING" id="29349.CLOTH_08950"/>
<keyword evidence="6" id="KW-0547">Nucleotide-binding</keyword>
<dbReference type="InterPro" id="IPR016064">
    <property type="entry name" value="NAD/diacylglycerol_kinase_sf"/>
</dbReference>
<feature type="binding site" evidence="6">
    <location>
        <position position="133"/>
    </location>
    <ligand>
        <name>NAD(+)</name>
        <dbReference type="ChEBI" id="CHEBI:57540"/>
    </ligand>
</feature>
<dbReference type="GO" id="GO:0051287">
    <property type="term" value="F:NAD binding"/>
    <property type="evidence" value="ECO:0007669"/>
    <property type="project" value="UniProtKB-ARBA"/>
</dbReference>
<feature type="binding site" evidence="6">
    <location>
        <position position="187"/>
    </location>
    <ligand>
        <name>NAD(+)</name>
        <dbReference type="ChEBI" id="CHEBI:57540"/>
    </ligand>
</feature>
<name>A0A1V4I9D8_9FIRM</name>
<dbReference type="GO" id="GO:0005737">
    <property type="term" value="C:cytoplasm"/>
    <property type="evidence" value="ECO:0007669"/>
    <property type="project" value="UniProtKB-SubCell"/>
</dbReference>
<feature type="binding site" evidence="6">
    <location>
        <position position="55"/>
    </location>
    <ligand>
        <name>NAD(+)</name>
        <dbReference type="ChEBI" id="CHEBI:57540"/>
    </ligand>
</feature>
<keyword evidence="6" id="KW-0963">Cytoplasm</keyword>
<dbReference type="InterPro" id="IPR002504">
    <property type="entry name" value="NADK"/>
</dbReference>
<dbReference type="SUPFAM" id="SSF111331">
    <property type="entry name" value="NAD kinase/diacylglycerol kinase-like"/>
    <property type="match status" value="1"/>
</dbReference>
<evidence type="ECO:0000313" key="8">
    <source>
        <dbReference type="Proteomes" id="UP000190140"/>
    </source>
</evidence>
<keyword evidence="6" id="KW-0067">ATP-binding</keyword>
<evidence type="ECO:0000256" key="5">
    <source>
        <dbReference type="ARBA" id="ARBA00047925"/>
    </source>
</evidence>
<gene>
    <name evidence="6 7" type="primary">nadK</name>
    <name evidence="7" type="ORF">CLOTH_08950</name>
</gene>
<comment type="cofactor">
    <cofactor evidence="6">
        <name>a divalent metal cation</name>
        <dbReference type="ChEBI" id="CHEBI:60240"/>
    </cofactor>
</comment>
<accession>A0A1V4I9D8</accession>
<dbReference type="RefSeq" id="WP_079411595.1">
    <property type="nucleotide sequence ID" value="NZ_MZGW01000002.1"/>
</dbReference>
<keyword evidence="1 6" id="KW-0808">Transferase</keyword>
<dbReference type="AlphaFoldDB" id="A0A1V4I9D8"/>
<comment type="subcellular location">
    <subcellularLocation>
        <location evidence="6">Cytoplasm</location>
    </subcellularLocation>
</comment>
<keyword evidence="3 6" id="KW-0521">NADP</keyword>
<dbReference type="GO" id="GO:0046872">
    <property type="term" value="F:metal ion binding"/>
    <property type="evidence" value="ECO:0007669"/>
    <property type="project" value="UniProtKB-UniRule"/>
</dbReference>
<dbReference type="Pfam" id="PF20143">
    <property type="entry name" value="NAD_kinase_C"/>
    <property type="match status" value="1"/>
</dbReference>
<feature type="binding site" evidence="6">
    <location>
        <begin position="50"/>
        <end position="51"/>
    </location>
    <ligand>
        <name>NAD(+)</name>
        <dbReference type="ChEBI" id="CHEBI:57540"/>
    </ligand>
</feature>
<evidence type="ECO:0000256" key="1">
    <source>
        <dbReference type="ARBA" id="ARBA00022679"/>
    </source>
</evidence>
<dbReference type="PANTHER" id="PTHR20275:SF0">
    <property type="entry name" value="NAD KINASE"/>
    <property type="match status" value="1"/>
</dbReference>
<dbReference type="Gene3D" id="2.60.200.30">
    <property type="entry name" value="Probable inorganic polyphosphate/atp-NAD kinase, domain 2"/>
    <property type="match status" value="1"/>
</dbReference>
<feature type="binding site" evidence="6">
    <location>
        <position position="160"/>
    </location>
    <ligand>
        <name>NAD(+)</name>
        <dbReference type="ChEBI" id="CHEBI:57540"/>
    </ligand>
</feature>
<dbReference type="Pfam" id="PF01513">
    <property type="entry name" value="NAD_kinase"/>
    <property type="match status" value="1"/>
</dbReference>
<proteinExistence type="inferred from homology"/>
<dbReference type="Proteomes" id="UP000190140">
    <property type="component" value="Unassembled WGS sequence"/>
</dbReference>
<feature type="binding site" evidence="6">
    <location>
        <position position="152"/>
    </location>
    <ligand>
        <name>NAD(+)</name>
        <dbReference type="ChEBI" id="CHEBI:57540"/>
    </ligand>
</feature>
<comment type="caution">
    <text evidence="7">The sequence shown here is derived from an EMBL/GenBank/DDBJ whole genome shotgun (WGS) entry which is preliminary data.</text>
</comment>
<comment type="function">
    <text evidence="6">Involved in the regulation of the intracellular balance of NAD and NADP, and is a key enzyme in the biosynthesis of NADP. Catalyzes specifically the phosphorylation on 2'-hydroxyl of the adenosine moiety of NAD to yield NADP.</text>
</comment>
<keyword evidence="4 6" id="KW-0520">NAD</keyword>
<evidence type="ECO:0000256" key="2">
    <source>
        <dbReference type="ARBA" id="ARBA00022777"/>
    </source>
</evidence>
<dbReference type="OrthoDB" id="9774737at2"/>
<comment type="caution">
    <text evidence="6">Lacks conserved residue(s) required for the propagation of feature annotation.</text>
</comment>
<feature type="binding site" evidence="6">
    <location>
        <begin position="163"/>
        <end position="168"/>
    </location>
    <ligand>
        <name>NAD(+)</name>
        <dbReference type="ChEBI" id="CHEBI:57540"/>
    </ligand>
</feature>
<dbReference type="GO" id="GO:0006741">
    <property type="term" value="P:NADP+ biosynthetic process"/>
    <property type="evidence" value="ECO:0007669"/>
    <property type="project" value="UniProtKB-UniRule"/>
</dbReference>
<comment type="catalytic activity">
    <reaction evidence="5 6">
        <text>NAD(+) + ATP = ADP + NADP(+) + H(+)</text>
        <dbReference type="Rhea" id="RHEA:18629"/>
        <dbReference type="ChEBI" id="CHEBI:15378"/>
        <dbReference type="ChEBI" id="CHEBI:30616"/>
        <dbReference type="ChEBI" id="CHEBI:57540"/>
        <dbReference type="ChEBI" id="CHEBI:58349"/>
        <dbReference type="ChEBI" id="CHEBI:456216"/>
        <dbReference type="EC" id="2.7.1.23"/>
    </reaction>
</comment>
<sequence>MKRIINITNNDYKRSIQTAQMLKQKLECIGFYVPDVFSYDAELIICIGGDGSFLRTVREYNFPDIPIVGINTGHLGFFQDIQTHEIDEFIDLYMKEEYFIQEIRPIEAAICTRKSCIETIGINEIVIKGDKSRTVHLNISVDNNFIERFSGDGILISTPVGSTAYNYSAGGSIVDPRLKLIQITPLAPINTTAYRSFTSSIILSDDSIIKVAPEYRFENSILIVTDGIEYRFDEIVEIVVQTSKIGVKLLKLKNGEFWSKVSEKFL</sequence>
<dbReference type="EC" id="2.7.1.23" evidence="6"/>
<dbReference type="InterPro" id="IPR017437">
    <property type="entry name" value="ATP-NAD_kinase_PpnK-typ_C"/>
</dbReference>
<dbReference type="GO" id="GO:0003951">
    <property type="term" value="F:NAD+ kinase activity"/>
    <property type="evidence" value="ECO:0007669"/>
    <property type="project" value="UniProtKB-UniRule"/>
</dbReference>
<comment type="similarity">
    <text evidence="6">Belongs to the NAD kinase family.</text>
</comment>
<feature type="active site" description="Proton acceptor" evidence="6">
    <location>
        <position position="50"/>
    </location>
</feature>
<dbReference type="GO" id="GO:0005524">
    <property type="term" value="F:ATP binding"/>
    <property type="evidence" value="ECO:0007669"/>
    <property type="project" value="UniProtKB-KW"/>
</dbReference>
<organism evidence="7 8">
    <name type="scientific">Alkalithermobacter paradoxus</name>
    <dbReference type="NCBI Taxonomy" id="29349"/>
    <lineage>
        <taxon>Bacteria</taxon>
        <taxon>Bacillati</taxon>
        <taxon>Bacillota</taxon>
        <taxon>Clostridia</taxon>
        <taxon>Peptostreptococcales</taxon>
        <taxon>Tepidibacteraceae</taxon>
        <taxon>Alkalithermobacter</taxon>
    </lineage>
</organism>
<dbReference type="GO" id="GO:0019674">
    <property type="term" value="P:NAD+ metabolic process"/>
    <property type="evidence" value="ECO:0007669"/>
    <property type="project" value="InterPro"/>
</dbReference>
<dbReference type="EMBL" id="MZGW01000002">
    <property type="protein sequence ID" value="OPJ56490.1"/>
    <property type="molecule type" value="Genomic_DNA"/>
</dbReference>
<dbReference type="Gene3D" id="3.40.50.10330">
    <property type="entry name" value="Probable inorganic polyphosphate/atp-NAD kinase, domain 1"/>
    <property type="match status" value="1"/>
</dbReference>
<evidence type="ECO:0000256" key="6">
    <source>
        <dbReference type="HAMAP-Rule" id="MF_00361"/>
    </source>
</evidence>
<dbReference type="InterPro" id="IPR017438">
    <property type="entry name" value="ATP-NAD_kinase_N"/>
</dbReference>
<dbReference type="PANTHER" id="PTHR20275">
    <property type="entry name" value="NAD KINASE"/>
    <property type="match status" value="1"/>
</dbReference>
<feature type="binding site" evidence="6">
    <location>
        <begin position="123"/>
        <end position="124"/>
    </location>
    <ligand>
        <name>NAD(+)</name>
        <dbReference type="ChEBI" id="CHEBI:57540"/>
    </ligand>
</feature>
<protein>
    <recommendedName>
        <fullName evidence="6">NAD kinase</fullName>
        <ecNumber evidence="6">2.7.1.23</ecNumber>
    </recommendedName>
    <alternativeName>
        <fullName evidence="6">ATP-dependent NAD kinase</fullName>
    </alternativeName>
</protein>
<keyword evidence="8" id="KW-1185">Reference proteome</keyword>
<keyword evidence="2 6" id="KW-0418">Kinase</keyword>
<reference evidence="7 8" key="1">
    <citation type="submission" date="2017-03" db="EMBL/GenBank/DDBJ databases">
        <title>Genome sequence of Clostridium thermoalcaliphilum DSM 7309.</title>
        <authorList>
            <person name="Poehlein A."/>
            <person name="Daniel R."/>
        </authorList>
    </citation>
    <scope>NUCLEOTIDE SEQUENCE [LARGE SCALE GENOMIC DNA]</scope>
    <source>
        <strain evidence="7 8">DSM 7309</strain>
    </source>
</reference>